<dbReference type="Pfam" id="PF02321">
    <property type="entry name" value="OEP"/>
    <property type="match status" value="2"/>
</dbReference>
<keyword evidence="2" id="KW-1134">Transmembrane beta strand</keyword>
<evidence type="ECO:0000256" key="3">
    <source>
        <dbReference type="SAM" id="MobiDB-lite"/>
    </source>
</evidence>
<keyword evidence="2" id="KW-0564">Palmitate</keyword>
<keyword evidence="2" id="KW-0472">Membrane</keyword>
<keyword evidence="2" id="KW-0812">Transmembrane</keyword>
<evidence type="ECO:0000313" key="5">
    <source>
        <dbReference type="Proteomes" id="UP001259803"/>
    </source>
</evidence>
<keyword evidence="5" id="KW-1185">Reference proteome</keyword>
<dbReference type="NCBIfam" id="TIGR01845">
    <property type="entry name" value="outer_NodT"/>
    <property type="match status" value="1"/>
</dbReference>
<feature type="region of interest" description="Disordered" evidence="3">
    <location>
        <begin position="458"/>
        <end position="482"/>
    </location>
</feature>
<evidence type="ECO:0000313" key="4">
    <source>
        <dbReference type="EMBL" id="MDT0577070.1"/>
    </source>
</evidence>
<proteinExistence type="inferred from homology"/>
<accession>A0ABU2ZKE4</accession>
<dbReference type="SUPFAM" id="SSF56954">
    <property type="entry name" value="Outer membrane efflux proteins (OEP)"/>
    <property type="match status" value="1"/>
</dbReference>
<dbReference type="RefSeq" id="WP_311341644.1">
    <property type="nucleotide sequence ID" value="NZ_JAVRHS010000016.1"/>
</dbReference>
<dbReference type="Gene3D" id="1.20.1600.10">
    <property type="entry name" value="Outer membrane efflux proteins (OEP)"/>
    <property type="match status" value="1"/>
</dbReference>
<gene>
    <name evidence="4" type="ORF">RM533_12925</name>
</gene>
<comment type="similarity">
    <text evidence="1 2">Belongs to the outer membrane factor (OMF) (TC 1.B.17) family.</text>
</comment>
<keyword evidence="2" id="KW-0449">Lipoprotein</keyword>
<evidence type="ECO:0000256" key="2">
    <source>
        <dbReference type="RuleBase" id="RU362097"/>
    </source>
</evidence>
<dbReference type="InterPro" id="IPR010131">
    <property type="entry name" value="MdtP/NodT-like"/>
</dbReference>
<protein>
    <submittedName>
        <fullName evidence="4">TolC family protein</fullName>
    </submittedName>
</protein>
<dbReference type="PANTHER" id="PTHR30203:SF25">
    <property type="entry name" value="OUTER MEMBRANE PROTEIN-RELATED"/>
    <property type="match status" value="1"/>
</dbReference>
<name>A0ABU2ZKE4_9SPHN</name>
<dbReference type="PANTHER" id="PTHR30203">
    <property type="entry name" value="OUTER MEMBRANE CATION EFFLUX PROTEIN"/>
    <property type="match status" value="1"/>
</dbReference>
<reference evidence="4 5" key="1">
    <citation type="submission" date="2023-09" db="EMBL/GenBank/DDBJ databases">
        <authorList>
            <person name="Rey-Velasco X."/>
        </authorList>
    </citation>
    <scope>NUCLEOTIDE SEQUENCE [LARGE SCALE GENOMIC DNA]</scope>
    <source>
        <strain evidence="4 5">F390</strain>
    </source>
</reference>
<sequence>MSVLACALGGCATIEAPVRAPVTLPDAFLLAPVPQDEPLDLRALLPVSDAAFVKLNQAAMAGAPTLEAALARIELARAELAAARAGQRPDIRASGAITGRRIGAQQIGSLPSGVPLDRENVLFQTGIEASYDTDLFGGLRASARAAQARLSAAGADARAVRLALTGDIATGVIAWRALAEQLIVAEGDLEQANALVDITAERVRVGVASDTDRVRAASLAADALTRIEAIGGERAQVLGQLVTLTALPAQQVLPVLQTAAPDPALRPVDAAVPMDILRNRPDVQAAEARLRAADAEIAAAAAARFPRLTLSALAGLAALTAGDLFGSDAITGSVGPTLAGPLFDFGRVAARIDASEAQAREAFARYRRSVFVGLGEAETAFGQITSADRQVAQLTRQVALDEDAAMLVAIRYRNGVESFVGVAEARRQAFAARQRLADAKARARTTRVALFRALGGAEDMSDRQRAPGASDAADPSRQGETP</sequence>
<comment type="subcellular location">
    <subcellularLocation>
        <location evidence="2">Cell membrane</location>
        <topology evidence="2">Lipid-anchor</topology>
    </subcellularLocation>
</comment>
<comment type="caution">
    <text evidence="4">The sequence shown here is derived from an EMBL/GenBank/DDBJ whole genome shotgun (WGS) entry which is preliminary data.</text>
</comment>
<dbReference type="InterPro" id="IPR003423">
    <property type="entry name" value="OMP_efflux"/>
</dbReference>
<evidence type="ECO:0000256" key="1">
    <source>
        <dbReference type="ARBA" id="ARBA00007613"/>
    </source>
</evidence>
<dbReference type="Proteomes" id="UP001259803">
    <property type="component" value="Unassembled WGS sequence"/>
</dbReference>
<dbReference type="Gene3D" id="2.20.200.10">
    <property type="entry name" value="Outer membrane efflux proteins (OEP)"/>
    <property type="match status" value="1"/>
</dbReference>
<dbReference type="EMBL" id="JAVRHS010000016">
    <property type="protein sequence ID" value="MDT0577070.1"/>
    <property type="molecule type" value="Genomic_DNA"/>
</dbReference>
<organism evidence="4 5">
    <name type="scientific">Croceicoccus esteveae</name>
    <dbReference type="NCBI Taxonomy" id="3075597"/>
    <lineage>
        <taxon>Bacteria</taxon>
        <taxon>Pseudomonadati</taxon>
        <taxon>Pseudomonadota</taxon>
        <taxon>Alphaproteobacteria</taxon>
        <taxon>Sphingomonadales</taxon>
        <taxon>Erythrobacteraceae</taxon>
        <taxon>Croceicoccus</taxon>
    </lineage>
</organism>